<name>A0A8D8K5X4_CULPI</name>
<organism evidence="1">
    <name type="scientific">Culex pipiens</name>
    <name type="common">House mosquito</name>
    <dbReference type="NCBI Taxonomy" id="7175"/>
    <lineage>
        <taxon>Eukaryota</taxon>
        <taxon>Metazoa</taxon>
        <taxon>Ecdysozoa</taxon>
        <taxon>Arthropoda</taxon>
        <taxon>Hexapoda</taxon>
        <taxon>Insecta</taxon>
        <taxon>Pterygota</taxon>
        <taxon>Neoptera</taxon>
        <taxon>Endopterygota</taxon>
        <taxon>Diptera</taxon>
        <taxon>Nematocera</taxon>
        <taxon>Culicoidea</taxon>
        <taxon>Culicidae</taxon>
        <taxon>Culicinae</taxon>
        <taxon>Culicini</taxon>
        <taxon>Culex</taxon>
        <taxon>Culex</taxon>
    </lineage>
</organism>
<dbReference type="AlphaFoldDB" id="A0A8D8K5X4"/>
<protein>
    <submittedName>
        <fullName evidence="1">(northern house mosquito) hypothetical protein</fullName>
    </submittedName>
</protein>
<dbReference type="EMBL" id="HBUE01203964">
    <property type="protein sequence ID" value="CAG6531106.1"/>
    <property type="molecule type" value="Transcribed_RNA"/>
</dbReference>
<evidence type="ECO:0000313" key="1">
    <source>
        <dbReference type="EMBL" id="CAG6582948.1"/>
    </source>
</evidence>
<sequence length="381" mass="43099">MASTTLPDCHWELCHRFMARYQHLFREGQVATLAHFFANTQLAISGHAHQTGQLLLELVRDQAEVKLEVENVENGVGEEAELESVPTEVAIKQEASEDGECAARKKVEEPAGIVEYEKPSKSTQIATENAKKLVSAGCLDFSSNDPPMIKPPQMEPTRHDSDAEIIAKLTFFKPSQYIRSLENLYRNLVIFDTDFDKTINELNRLGSGSLFIAGHELQAGQCRGMVCLRETVLADACGITVQQAKGKAKEEFLRNMKAFCYQIVSKKPTLPPIQIARLWDPATNIEFYKSIMQKSTEEKTQRELIFNEEFSENEQDIFKRIADGLNLETSCVRRAHGRPQLKVRARAAPALAIVEQIVVHNDPKLNEQYDVFPPRGRSRRW</sequence>
<proteinExistence type="predicted"/>
<accession>A0A8D8K5X4</accession>
<dbReference type="EMBL" id="HBUE01310193">
    <property type="protein sequence ID" value="CAG6582948.1"/>
    <property type="molecule type" value="Transcribed_RNA"/>
</dbReference>
<reference evidence="1" key="1">
    <citation type="submission" date="2021-05" db="EMBL/GenBank/DDBJ databases">
        <authorList>
            <person name="Alioto T."/>
            <person name="Alioto T."/>
            <person name="Gomez Garrido J."/>
        </authorList>
    </citation>
    <scope>NUCLEOTIDE SEQUENCE</scope>
</reference>